<dbReference type="SUPFAM" id="SSF55424">
    <property type="entry name" value="FAD/NAD-linked reductases, dimerisation (C-terminal) domain"/>
    <property type="match status" value="1"/>
</dbReference>
<comment type="cofactor">
    <cofactor evidence="1">
        <name>FAD</name>
        <dbReference type="ChEBI" id="CHEBI:57692"/>
    </cofactor>
</comment>
<reference evidence="8" key="1">
    <citation type="submission" date="2020-05" db="EMBL/GenBank/DDBJ databases">
        <authorList>
            <person name="Chiriac C."/>
            <person name="Salcher M."/>
            <person name="Ghai R."/>
            <person name="Kavagutti S V."/>
        </authorList>
    </citation>
    <scope>NUCLEOTIDE SEQUENCE</scope>
</reference>
<dbReference type="GO" id="GO:0050660">
    <property type="term" value="F:flavin adenine dinucleotide binding"/>
    <property type="evidence" value="ECO:0007669"/>
    <property type="project" value="TreeGrafter"/>
</dbReference>
<dbReference type="SUPFAM" id="SSF51905">
    <property type="entry name" value="FAD/NAD(P)-binding domain"/>
    <property type="match status" value="1"/>
</dbReference>
<dbReference type="PANTHER" id="PTHR43014:SF1">
    <property type="entry name" value="NAD(P)H DEHYDROGENASE (QUINONE)"/>
    <property type="match status" value="1"/>
</dbReference>
<sequence length="454" mass="47812">MAVRFLIIGGGPAGNTAATYAARLGADVTMVERDLVGGAAHLLDCIPSKTMIATGGAMTFSRRIQGMGLEEVRPEIDVEALTERIEDIKEHLSGSTSTLLTSQGVRILKGSARFTSSTSAEVVTSDGKTLNVPFDAALIATGSSPRIPDWVHPDGERILTTRDCYPPKIFPSSVCVVGSGVTGVEFVHMFESFGAKVTLVVSRQQVLPSKDPEVAAVLEDDFLRRGVSLLKGARAQSVERDGDTVVVKCDDGRQVRASHVVLAIGSVPNSDGLNLEAAGVEVDRGGYISINQHCVTNVEHIYAAGDVSGKLPLSSVASMQGRKVAEHVMGLHTRQHRHLDYDKAASAIFTEPEIADVGLAEAEAFASGRKIRVTKVPFSATPKALINNDSRGFVKIISDPATGVVLGGSIVGRHAAELISVIALAVTANLKVTDIVESLLVHPALSEALAEAAE</sequence>
<evidence type="ECO:0000259" key="7">
    <source>
        <dbReference type="Pfam" id="PF07992"/>
    </source>
</evidence>
<comment type="similarity">
    <text evidence="2">Belongs to the class-I pyridine nucleotide-disulfide oxidoreductase family.</text>
</comment>
<evidence type="ECO:0000256" key="2">
    <source>
        <dbReference type="ARBA" id="ARBA00007532"/>
    </source>
</evidence>
<dbReference type="GO" id="GO:0003955">
    <property type="term" value="F:NAD(P)H dehydrogenase (quinone) activity"/>
    <property type="evidence" value="ECO:0007669"/>
    <property type="project" value="TreeGrafter"/>
</dbReference>
<dbReference type="Pfam" id="PF02852">
    <property type="entry name" value="Pyr_redox_dim"/>
    <property type="match status" value="1"/>
</dbReference>
<feature type="domain" description="Pyridine nucleotide-disulphide oxidoreductase dimerisation" evidence="6">
    <location>
        <begin position="345"/>
        <end position="453"/>
    </location>
</feature>
<evidence type="ECO:0000256" key="5">
    <source>
        <dbReference type="ARBA" id="ARBA00023002"/>
    </source>
</evidence>
<dbReference type="InterPro" id="IPR023753">
    <property type="entry name" value="FAD/NAD-binding_dom"/>
</dbReference>
<evidence type="ECO:0000313" key="8">
    <source>
        <dbReference type="EMBL" id="CAB4575359.1"/>
    </source>
</evidence>
<keyword evidence="5" id="KW-0560">Oxidoreductase</keyword>
<dbReference type="InterPro" id="IPR004099">
    <property type="entry name" value="Pyr_nucl-diS_OxRdtase_dimer"/>
</dbReference>
<evidence type="ECO:0000259" key="6">
    <source>
        <dbReference type="Pfam" id="PF02852"/>
    </source>
</evidence>
<dbReference type="FunFam" id="3.30.390.30:FF:000001">
    <property type="entry name" value="Dihydrolipoyl dehydrogenase"/>
    <property type="match status" value="1"/>
</dbReference>
<proteinExistence type="inferred from homology"/>
<dbReference type="InterPro" id="IPR008143">
    <property type="entry name" value="Ala_DH/PNT_CS2"/>
</dbReference>
<dbReference type="PRINTS" id="PR00368">
    <property type="entry name" value="FADPNR"/>
</dbReference>
<dbReference type="PROSITE" id="PS00837">
    <property type="entry name" value="ALADH_PNT_2"/>
    <property type="match status" value="1"/>
</dbReference>
<dbReference type="InterPro" id="IPR036188">
    <property type="entry name" value="FAD/NAD-bd_sf"/>
</dbReference>
<dbReference type="PANTHER" id="PTHR43014">
    <property type="entry name" value="MERCURIC REDUCTASE"/>
    <property type="match status" value="1"/>
</dbReference>
<evidence type="ECO:0000256" key="3">
    <source>
        <dbReference type="ARBA" id="ARBA00022630"/>
    </source>
</evidence>
<evidence type="ECO:0000256" key="1">
    <source>
        <dbReference type="ARBA" id="ARBA00001974"/>
    </source>
</evidence>
<dbReference type="Pfam" id="PF07992">
    <property type="entry name" value="Pyr_redox_2"/>
    <property type="match status" value="1"/>
</dbReference>
<feature type="domain" description="FAD/NAD(P)-binding" evidence="7">
    <location>
        <begin position="5"/>
        <end position="321"/>
    </location>
</feature>
<evidence type="ECO:0000256" key="4">
    <source>
        <dbReference type="ARBA" id="ARBA00022827"/>
    </source>
</evidence>
<dbReference type="AlphaFoldDB" id="A0A6J6EIW1"/>
<protein>
    <submittedName>
        <fullName evidence="8">Unannotated protein</fullName>
    </submittedName>
</protein>
<keyword evidence="4" id="KW-0274">FAD</keyword>
<dbReference type="PRINTS" id="PR00411">
    <property type="entry name" value="PNDRDTASEI"/>
</dbReference>
<dbReference type="InterPro" id="IPR016156">
    <property type="entry name" value="FAD/NAD-linked_Rdtase_dimer_sf"/>
</dbReference>
<dbReference type="Gene3D" id="3.50.50.60">
    <property type="entry name" value="FAD/NAD(P)-binding domain"/>
    <property type="match status" value="2"/>
</dbReference>
<gene>
    <name evidence="8" type="ORF">UFOPK1722_00641</name>
</gene>
<dbReference type="PIRSF" id="PIRSF000350">
    <property type="entry name" value="Mercury_reductase_MerA"/>
    <property type="match status" value="1"/>
</dbReference>
<accession>A0A6J6EIW1</accession>
<dbReference type="EMBL" id="CAEZTS010000042">
    <property type="protein sequence ID" value="CAB4575359.1"/>
    <property type="molecule type" value="Genomic_DNA"/>
</dbReference>
<organism evidence="8">
    <name type="scientific">freshwater metagenome</name>
    <dbReference type="NCBI Taxonomy" id="449393"/>
    <lineage>
        <taxon>unclassified sequences</taxon>
        <taxon>metagenomes</taxon>
        <taxon>ecological metagenomes</taxon>
    </lineage>
</organism>
<dbReference type="InterPro" id="IPR001100">
    <property type="entry name" value="Pyr_nuc-diS_OxRdtase"/>
</dbReference>
<dbReference type="Gene3D" id="3.30.390.30">
    <property type="match status" value="1"/>
</dbReference>
<name>A0A6J6EIW1_9ZZZZ</name>
<keyword evidence="3" id="KW-0285">Flavoprotein</keyword>